<feature type="compositionally biased region" description="Low complexity" evidence="2">
    <location>
        <begin position="171"/>
        <end position="186"/>
    </location>
</feature>
<keyword evidence="3" id="KW-1185">Reference proteome</keyword>
<dbReference type="Proteomes" id="UP000046395">
    <property type="component" value="Unassembled WGS sequence"/>
</dbReference>
<reference evidence="4" key="1">
    <citation type="submission" date="2019-12" db="UniProtKB">
        <authorList>
            <consortium name="WormBaseParasite"/>
        </authorList>
    </citation>
    <scope>IDENTIFICATION</scope>
</reference>
<name>A0A5S6Q832_TRIMR</name>
<feature type="region of interest" description="Disordered" evidence="2">
    <location>
        <begin position="152"/>
        <end position="191"/>
    </location>
</feature>
<evidence type="ECO:0000313" key="3">
    <source>
        <dbReference type="Proteomes" id="UP000046395"/>
    </source>
</evidence>
<evidence type="ECO:0000256" key="2">
    <source>
        <dbReference type="SAM" id="MobiDB-lite"/>
    </source>
</evidence>
<feature type="coiled-coil region" evidence="1">
    <location>
        <begin position="235"/>
        <end position="324"/>
    </location>
</feature>
<dbReference type="AlphaFoldDB" id="A0A5S6Q832"/>
<feature type="coiled-coil region" evidence="1">
    <location>
        <begin position="365"/>
        <end position="392"/>
    </location>
</feature>
<proteinExistence type="predicted"/>
<dbReference type="WBParaSite" id="TMUE_1000003466.1">
    <property type="protein sequence ID" value="TMUE_1000003466.1"/>
    <property type="gene ID" value="WBGene00285184"/>
</dbReference>
<organism evidence="3 4">
    <name type="scientific">Trichuris muris</name>
    <name type="common">Mouse whipworm</name>
    <dbReference type="NCBI Taxonomy" id="70415"/>
    <lineage>
        <taxon>Eukaryota</taxon>
        <taxon>Metazoa</taxon>
        <taxon>Ecdysozoa</taxon>
        <taxon>Nematoda</taxon>
        <taxon>Enoplea</taxon>
        <taxon>Dorylaimia</taxon>
        <taxon>Trichinellida</taxon>
        <taxon>Trichuridae</taxon>
        <taxon>Trichuris</taxon>
    </lineage>
</organism>
<evidence type="ECO:0000313" key="4">
    <source>
        <dbReference type="WBParaSite" id="TMUE_1000003466.1"/>
    </source>
</evidence>
<evidence type="ECO:0000256" key="1">
    <source>
        <dbReference type="SAM" id="Coils"/>
    </source>
</evidence>
<keyword evidence="1" id="KW-0175">Coiled coil</keyword>
<sequence length="528" mass="60988">MEQCLLNWVNLELQKFGESIDTLEAKTMFSALGKIIKTVVNVKPEDSGENAVLSVLSEYYGDKFIQSVKQEGEKSSWKCKGTIAKITVLLMNFVLMCANEEFHLKMVMENMNHNDVMRIIDVCFALEKNVHTEQSELNSNWLDMLKEDEKVNHASPTDGLNKNNRLDGNYSRTETSPQSSQSSTLSKHPFQSYNMSSKYSSTATSMLQHISPRRLTEFKRLRKRVHKAWKLEKIMREVEQRAISVKAQNAALREAWRLSQKKISIEKAKQIILLKQRNDMERSIAELRRANTSLKVKVISLEERIKCEKEVSKMRQELRELLLAEYNDFGNLAKYASEMDLLGPNTNLQMDSNLAVRCSWHSTELMEVRDLIRKMKLKLEQSKSKRAEFIRQNEVLAKQCVELELVHSENEQFKKFVTEKLLCLTKIMTSHVSNLETIEQMLNKCRKLALSAIKLKMSEVCEDKSNREEKENAQSKRLPIALPREGKIEKKFEPANYDAVTVTMETAPLRRKSIGIDVCLHDEDTSIQ</sequence>
<accession>A0A5S6Q832</accession>
<feature type="compositionally biased region" description="Polar residues" evidence="2">
    <location>
        <begin position="154"/>
        <end position="163"/>
    </location>
</feature>
<protein>
    <submittedName>
        <fullName evidence="4">HOOK N-terminal domain-containing protein</fullName>
    </submittedName>
</protein>